<dbReference type="Proteomes" id="UP001151760">
    <property type="component" value="Unassembled WGS sequence"/>
</dbReference>
<sequence>MRTGATDAAHSLPIALVERERAQAHNRPPSLKLCLARSFVHYDRPTGRKSKSEHERLACEYFSCEVLCAGDDHRSSSRAAIPSKSYTAELRAQQCELHTRKGTSMVCSGSDVLKIYIGVECMSHMQEAGFVRVVGVHFTMRKRTLSQGDGACRTNGFLLRQGFLREHEENSGDVNLDVGVILACGVTMAVGVRGNDALVAEDKRSSWWVIRLILAEVGGGEWKLEGGGERT</sequence>
<name>A0ABQ5E2Q7_9ASTR</name>
<dbReference type="EMBL" id="BQNB010015924">
    <property type="protein sequence ID" value="GJT45701.1"/>
    <property type="molecule type" value="Genomic_DNA"/>
</dbReference>
<keyword evidence="2" id="KW-1185">Reference proteome</keyword>
<accession>A0ABQ5E2Q7</accession>
<proteinExistence type="predicted"/>
<evidence type="ECO:0000313" key="2">
    <source>
        <dbReference type="Proteomes" id="UP001151760"/>
    </source>
</evidence>
<protein>
    <submittedName>
        <fullName evidence="1">Uncharacterized protein</fullName>
    </submittedName>
</protein>
<reference evidence="1" key="2">
    <citation type="submission" date="2022-01" db="EMBL/GenBank/DDBJ databases">
        <authorList>
            <person name="Yamashiro T."/>
            <person name="Shiraishi A."/>
            <person name="Satake H."/>
            <person name="Nakayama K."/>
        </authorList>
    </citation>
    <scope>NUCLEOTIDE SEQUENCE</scope>
</reference>
<organism evidence="1 2">
    <name type="scientific">Tanacetum coccineum</name>
    <dbReference type="NCBI Taxonomy" id="301880"/>
    <lineage>
        <taxon>Eukaryota</taxon>
        <taxon>Viridiplantae</taxon>
        <taxon>Streptophyta</taxon>
        <taxon>Embryophyta</taxon>
        <taxon>Tracheophyta</taxon>
        <taxon>Spermatophyta</taxon>
        <taxon>Magnoliopsida</taxon>
        <taxon>eudicotyledons</taxon>
        <taxon>Gunneridae</taxon>
        <taxon>Pentapetalae</taxon>
        <taxon>asterids</taxon>
        <taxon>campanulids</taxon>
        <taxon>Asterales</taxon>
        <taxon>Asteraceae</taxon>
        <taxon>Asteroideae</taxon>
        <taxon>Anthemideae</taxon>
        <taxon>Anthemidinae</taxon>
        <taxon>Tanacetum</taxon>
    </lineage>
</organism>
<gene>
    <name evidence="1" type="ORF">Tco_0954416</name>
</gene>
<comment type="caution">
    <text evidence="1">The sequence shown here is derived from an EMBL/GenBank/DDBJ whole genome shotgun (WGS) entry which is preliminary data.</text>
</comment>
<reference evidence="1" key="1">
    <citation type="journal article" date="2022" name="Int. J. Mol. Sci.">
        <title>Draft Genome of Tanacetum Coccineum: Genomic Comparison of Closely Related Tanacetum-Family Plants.</title>
        <authorList>
            <person name="Yamashiro T."/>
            <person name="Shiraishi A."/>
            <person name="Nakayama K."/>
            <person name="Satake H."/>
        </authorList>
    </citation>
    <scope>NUCLEOTIDE SEQUENCE</scope>
</reference>
<evidence type="ECO:0000313" key="1">
    <source>
        <dbReference type="EMBL" id="GJT45701.1"/>
    </source>
</evidence>